<dbReference type="AlphaFoldDB" id="A0AAN6Y143"/>
<feature type="compositionally biased region" description="Low complexity" evidence="1">
    <location>
        <begin position="34"/>
        <end position="44"/>
    </location>
</feature>
<proteinExistence type="predicted"/>
<feature type="region of interest" description="Disordered" evidence="1">
    <location>
        <begin position="32"/>
        <end position="55"/>
    </location>
</feature>
<feature type="signal peptide" evidence="2">
    <location>
        <begin position="1"/>
        <end position="17"/>
    </location>
</feature>
<evidence type="ECO:0000313" key="3">
    <source>
        <dbReference type="EMBL" id="KAK4210664.1"/>
    </source>
</evidence>
<reference evidence="3" key="1">
    <citation type="journal article" date="2023" name="Mol. Phylogenet. Evol.">
        <title>Genome-scale phylogeny and comparative genomics of the fungal order Sordariales.</title>
        <authorList>
            <person name="Hensen N."/>
            <person name="Bonometti L."/>
            <person name="Westerberg I."/>
            <person name="Brannstrom I.O."/>
            <person name="Guillou S."/>
            <person name="Cros-Aarteil S."/>
            <person name="Calhoun S."/>
            <person name="Haridas S."/>
            <person name="Kuo A."/>
            <person name="Mondo S."/>
            <person name="Pangilinan J."/>
            <person name="Riley R."/>
            <person name="LaButti K."/>
            <person name="Andreopoulos B."/>
            <person name="Lipzen A."/>
            <person name="Chen C."/>
            <person name="Yan M."/>
            <person name="Daum C."/>
            <person name="Ng V."/>
            <person name="Clum A."/>
            <person name="Steindorff A."/>
            <person name="Ohm R.A."/>
            <person name="Martin F."/>
            <person name="Silar P."/>
            <person name="Natvig D.O."/>
            <person name="Lalanne C."/>
            <person name="Gautier V."/>
            <person name="Ament-Velasquez S.L."/>
            <person name="Kruys A."/>
            <person name="Hutchinson M.I."/>
            <person name="Powell A.J."/>
            <person name="Barry K."/>
            <person name="Miller A.N."/>
            <person name="Grigoriev I.V."/>
            <person name="Debuchy R."/>
            <person name="Gladieux P."/>
            <person name="Hiltunen Thoren M."/>
            <person name="Johannesson H."/>
        </authorList>
    </citation>
    <scope>NUCLEOTIDE SEQUENCE</scope>
    <source>
        <strain evidence="3">PSN293</strain>
    </source>
</reference>
<dbReference type="EMBL" id="MU858169">
    <property type="protein sequence ID" value="KAK4210664.1"/>
    <property type="molecule type" value="Genomic_DNA"/>
</dbReference>
<keyword evidence="4" id="KW-1185">Reference proteome</keyword>
<name>A0AAN6Y143_9PEZI</name>
<organism evidence="3 4">
    <name type="scientific">Rhypophila decipiens</name>
    <dbReference type="NCBI Taxonomy" id="261697"/>
    <lineage>
        <taxon>Eukaryota</taxon>
        <taxon>Fungi</taxon>
        <taxon>Dikarya</taxon>
        <taxon>Ascomycota</taxon>
        <taxon>Pezizomycotina</taxon>
        <taxon>Sordariomycetes</taxon>
        <taxon>Sordariomycetidae</taxon>
        <taxon>Sordariales</taxon>
        <taxon>Naviculisporaceae</taxon>
        <taxon>Rhypophila</taxon>
    </lineage>
</organism>
<keyword evidence="2" id="KW-0732">Signal</keyword>
<feature type="chain" id="PRO_5042902532" evidence="2">
    <location>
        <begin position="18"/>
        <end position="167"/>
    </location>
</feature>
<evidence type="ECO:0000256" key="2">
    <source>
        <dbReference type="SAM" id="SignalP"/>
    </source>
</evidence>
<accession>A0AAN6Y143</accession>
<evidence type="ECO:0000313" key="4">
    <source>
        <dbReference type="Proteomes" id="UP001301769"/>
    </source>
</evidence>
<comment type="caution">
    <text evidence="3">The sequence shown here is derived from an EMBL/GenBank/DDBJ whole genome shotgun (WGS) entry which is preliminary data.</text>
</comment>
<gene>
    <name evidence="3" type="ORF">QBC37DRAFT_29427</name>
</gene>
<protein>
    <submittedName>
        <fullName evidence="3">Uncharacterized protein</fullName>
    </submittedName>
</protein>
<sequence length="167" mass="17320">MRFTTLNLALLATTAMAASIPREEQPQIVLADHQQPQPTSSPSSPEEERTHGAGMTMLTTTVTKTKTATIAMTTATVIRTETATPTAQPSSSSSPHWSWTSLSNWLFGSSRAGHCAGGNSATGLSGLGGIKPNLLAEGMGCFCSAGSVCCYNSNAQVMCNYGTCGVI</sequence>
<reference evidence="3" key="2">
    <citation type="submission" date="2023-05" db="EMBL/GenBank/DDBJ databases">
        <authorList>
            <consortium name="Lawrence Berkeley National Laboratory"/>
            <person name="Steindorff A."/>
            <person name="Hensen N."/>
            <person name="Bonometti L."/>
            <person name="Westerberg I."/>
            <person name="Brannstrom I.O."/>
            <person name="Guillou S."/>
            <person name="Cros-Aarteil S."/>
            <person name="Calhoun S."/>
            <person name="Haridas S."/>
            <person name="Kuo A."/>
            <person name="Mondo S."/>
            <person name="Pangilinan J."/>
            <person name="Riley R."/>
            <person name="Labutti K."/>
            <person name="Andreopoulos B."/>
            <person name="Lipzen A."/>
            <person name="Chen C."/>
            <person name="Yanf M."/>
            <person name="Daum C."/>
            <person name="Ng V."/>
            <person name="Clum A."/>
            <person name="Ohm R."/>
            <person name="Martin F."/>
            <person name="Silar P."/>
            <person name="Natvig D."/>
            <person name="Lalanne C."/>
            <person name="Gautier V."/>
            <person name="Ament-Velasquez S.L."/>
            <person name="Kruys A."/>
            <person name="Hutchinson M.I."/>
            <person name="Powell A.J."/>
            <person name="Barry K."/>
            <person name="Miller A.N."/>
            <person name="Grigoriev I.V."/>
            <person name="Debuchy R."/>
            <person name="Gladieux P."/>
            <person name="Thoren M.H."/>
            <person name="Johannesson H."/>
        </authorList>
    </citation>
    <scope>NUCLEOTIDE SEQUENCE</scope>
    <source>
        <strain evidence="3">PSN293</strain>
    </source>
</reference>
<evidence type="ECO:0000256" key="1">
    <source>
        <dbReference type="SAM" id="MobiDB-lite"/>
    </source>
</evidence>
<dbReference type="Proteomes" id="UP001301769">
    <property type="component" value="Unassembled WGS sequence"/>
</dbReference>